<sequence>DQLKTYYNEIPSLQIASRRSETVLSLVASFYEQIEKLTINDEVLYPIEEIDDDDDDDDVDSIIKMKHTYLNDKLKLGDFAPVHLDLNLVICKEILEQPSDSHVSLHIILDKSFPDTLPLITVSSMTPANTTRAMRLNRIIELFCEKYHENNCFLFNLIYHMNLFVKFLFRINDNDTIFRLNETAKLILDLVTKPVDPIPKSDDELMLERSLRNERPLNEQAILFELDKIKFDKMV</sequence>
<accession>A0A1Y3BQN1</accession>
<comment type="caution">
    <text evidence="1">The sequence shown here is derived from an EMBL/GenBank/DDBJ whole genome shotgun (WGS) entry which is preliminary data.</text>
</comment>
<organism evidence="1 2">
    <name type="scientific">Euroglyphus maynei</name>
    <name type="common">Mayne's house dust mite</name>
    <dbReference type="NCBI Taxonomy" id="6958"/>
    <lineage>
        <taxon>Eukaryota</taxon>
        <taxon>Metazoa</taxon>
        <taxon>Ecdysozoa</taxon>
        <taxon>Arthropoda</taxon>
        <taxon>Chelicerata</taxon>
        <taxon>Arachnida</taxon>
        <taxon>Acari</taxon>
        <taxon>Acariformes</taxon>
        <taxon>Sarcoptiformes</taxon>
        <taxon>Astigmata</taxon>
        <taxon>Psoroptidia</taxon>
        <taxon>Analgoidea</taxon>
        <taxon>Pyroglyphidae</taxon>
        <taxon>Pyroglyphinae</taxon>
        <taxon>Euroglyphus</taxon>
    </lineage>
</organism>
<reference evidence="1 2" key="1">
    <citation type="submission" date="2017-03" db="EMBL/GenBank/DDBJ databases">
        <title>Genome Survey of Euroglyphus maynei.</title>
        <authorList>
            <person name="Arlian L.G."/>
            <person name="Morgan M.S."/>
            <person name="Rider S.D."/>
        </authorList>
    </citation>
    <scope>NUCLEOTIDE SEQUENCE [LARGE SCALE GENOMIC DNA]</scope>
    <source>
        <strain evidence="1">Arlian Lab</strain>
        <tissue evidence="1">Whole body</tissue>
    </source>
</reference>
<feature type="non-terminal residue" evidence="1">
    <location>
        <position position="235"/>
    </location>
</feature>
<keyword evidence="2" id="KW-1185">Reference proteome</keyword>
<evidence type="ECO:0000313" key="2">
    <source>
        <dbReference type="Proteomes" id="UP000194236"/>
    </source>
</evidence>
<proteinExistence type="predicted"/>
<dbReference type="EMBL" id="MUJZ01004387">
    <property type="protein sequence ID" value="OTF83269.1"/>
    <property type="molecule type" value="Genomic_DNA"/>
</dbReference>
<dbReference type="Proteomes" id="UP000194236">
    <property type="component" value="Unassembled WGS sequence"/>
</dbReference>
<dbReference type="AlphaFoldDB" id="A0A1Y3BQN1"/>
<name>A0A1Y3BQN1_EURMA</name>
<evidence type="ECO:0000313" key="1">
    <source>
        <dbReference type="EMBL" id="OTF83269.1"/>
    </source>
</evidence>
<feature type="non-terminal residue" evidence="1">
    <location>
        <position position="1"/>
    </location>
</feature>
<protein>
    <recommendedName>
        <fullName evidence="3">RWD domain-containing protein</fullName>
    </recommendedName>
</protein>
<gene>
    <name evidence="1" type="ORF">BLA29_010701</name>
</gene>
<evidence type="ECO:0008006" key="3">
    <source>
        <dbReference type="Google" id="ProtNLM"/>
    </source>
</evidence>